<gene>
    <name evidence="1" type="ORF">DEO72_LG1g2992</name>
</gene>
<protein>
    <submittedName>
        <fullName evidence="1">Uncharacterized protein</fullName>
    </submittedName>
</protein>
<dbReference type="EMBL" id="CP039345">
    <property type="protein sequence ID" value="QCD79353.1"/>
    <property type="molecule type" value="Genomic_DNA"/>
</dbReference>
<proteinExistence type="predicted"/>
<accession>A0A4D6KS23</accession>
<name>A0A4D6KS23_VIGUN</name>
<evidence type="ECO:0000313" key="2">
    <source>
        <dbReference type="Proteomes" id="UP000501690"/>
    </source>
</evidence>
<sequence>MQNMARFIRYLVIGGFGHKKKKGWVLVYHYGRNQGRQSEHSSAAMAKVQLSTRKGEDEFGGTISQAYTGKKAKNWEKQIYRGRRTKSTLGEIGTPRASRGMVGAFMICVGFVVFCS</sequence>
<dbReference type="Proteomes" id="UP000501690">
    <property type="component" value="Linkage Group LG1"/>
</dbReference>
<organism evidence="1 2">
    <name type="scientific">Vigna unguiculata</name>
    <name type="common">Cowpea</name>
    <dbReference type="NCBI Taxonomy" id="3917"/>
    <lineage>
        <taxon>Eukaryota</taxon>
        <taxon>Viridiplantae</taxon>
        <taxon>Streptophyta</taxon>
        <taxon>Embryophyta</taxon>
        <taxon>Tracheophyta</taxon>
        <taxon>Spermatophyta</taxon>
        <taxon>Magnoliopsida</taxon>
        <taxon>eudicotyledons</taxon>
        <taxon>Gunneridae</taxon>
        <taxon>Pentapetalae</taxon>
        <taxon>rosids</taxon>
        <taxon>fabids</taxon>
        <taxon>Fabales</taxon>
        <taxon>Fabaceae</taxon>
        <taxon>Papilionoideae</taxon>
        <taxon>50 kb inversion clade</taxon>
        <taxon>NPAAA clade</taxon>
        <taxon>indigoferoid/millettioid clade</taxon>
        <taxon>Phaseoleae</taxon>
        <taxon>Vigna</taxon>
    </lineage>
</organism>
<evidence type="ECO:0000313" key="1">
    <source>
        <dbReference type="EMBL" id="QCD79353.1"/>
    </source>
</evidence>
<reference evidence="1 2" key="1">
    <citation type="submission" date="2019-04" db="EMBL/GenBank/DDBJ databases">
        <title>An improved genome assembly and genetic linkage map for asparagus bean, Vigna unguiculata ssp. sesquipedialis.</title>
        <authorList>
            <person name="Xia Q."/>
            <person name="Zhang R."/>
            <person name="Dong Y."/>
        </authorList>
    </citation>
    <scope>NUCLEOTIDE SEQUENCE [LARGE SCALE GENOMIC DNA]</scope>
    <source>
        <tissue evidence="1">Leaf</tissue>
    </source>
</reference>
<keyword evidence="2" id="KW-1185">Reference proteome</keyword>
<dbReference type="AlphaFoldDB" id="A0A4D6KS23"/>